<name>A0A392UKN4_9FABA</name>
<sequence length="58" mass="6428">VAQDDRGKQPIVSGATTAVVPKEKRAGKEKLEVAVNEKEKRKRIAVSESERVTKKPRT</sequence>
<dbReference type="Proteomes" id="UP000265520">
    <property type="component" value="Unassembled WGS sequence"/>
</dbReference>
<reference evidence="2 3" key="1">
    <citation type="journal article" date="2018" name="Front. Plant Sci.">
        <title>Red Clover (Trifolium pratense) and Zigzag Clover (T. medium) - A Picture of Genomic Similarities and Differences.</title>
        <authorList>
            <person name="Dluhosova J."/>
            <person name="Istvanek J."/>
            <person name="Nedelnik J."/>
            <person name="Repkova J."/>
        </authorList>
    </citation>
    <scope>NUCLEOTIDE SEQUENCE [LARGE SCALE GENOMIC DNA]</scope>
    <source>
        <strain evidence="3">cv. 10/8</strain>
        <tissue evidence="2">Leaf</tissue>
    </source>
</reference>
<proteinExistence type="predicted"/>
<feature type="region of interest" description="Disordered" evidence="1">
    <location>
        <begin position="1"/>
        <end position="28"/>
    </location>
</feature>
<feature type="non-terminal residue" evidence="2">
    <location>
        <position position="1"/>
    </location>
</feature>
<dbReference type="EMBL" id="LXQA010815035">
    <property type="protein sequence ID" value="MCI72305.1"/>
    <property type="molecule type" value="Genomic_DNA"/>
</dbReference>
<protein>
    <submittedName>
        <fullName evidence="2">Uncharacterized protein</fullName>
    </submittedName>
</protein>
<dbReference type="AlphaFoldDB" id="A0A392UKN4"/>
<evidence type="ECO:0000256" key="1">
    <source>
        <dbReference type="SAM" id="MobiDB-lite"/>
    </source>
</evidence>
<evidence type="ECO:0000313" key="3">
    <source>
        <dbReference type="Proteomes" id="UP000265520"/>
    </source>
</evidence>
<keyword evidence="3" id="KW-1185">Reference proteome</keyword>
<organism evidence="2 3">
    <name type="scientific">Trifolium medium</name>
    <dbReference type="NCBI Taxonomy" id="97028"/>
    <lineage>
        <taxon>Eukaryota</taxon>
        <taxon>Viridiplantae</taxon>
        <taxon>Streptophyta</taxon>
        <taxon>Embryophyta</taxon>
        <taxon>Tracheophyta</taxon>
        <taxon>Spermatophyta</taxon>
        <taxon>Magnoliopsida</taxon>
        <taxon>eudicotyledons</taxon>
        <taxon>Gunneridae</taxon>
        <taxon>Pentapetalae</taxon>
        <taxon>rosids</taxon>
        <taxon>fabids</taxon>
        <taxon>Fabales</taxon>
        <taxon>Fabaceae</taxon>
        <taxon>Papilionoideae</taxon>
        <taxon>50 kb inversion clade</taxon>
        <taxon>NPAAA clade</taxon>
        <taxon>Hologalegina</taxon>
        <taxon>IRL clade</taxon>
        <taxon>Trifolieae</taxon>
        <taxon>Trifolium</taxon>
    </lineage>
</organism>
<comment type="caution">
    <text evidence="2">The sequence shown here is derived from an EMBL/GenBank/DDBJ whole genome shotgun (WGS) entry which is preliminary data.</text>
</comment>
<evidence type="ECO:0000313" key="2">
    <source>
        <dbReference type="EMBL" id="MCI72305.1"/>
    </source>
</evidence>
<accession>A0A392UKN4</accession>